<feature type="chain" id="PRO_5039935940" evidence="1">
    <location>
        <begin position="24"/>
        <end position="968"/>
    </location>
</feature>
<evidence type="ECO:0000313" key="3">
    <source>
        <dbReference type="Proteomes" id="UP000693970"/>
    </source>
</evidence>
<comment type="caution">
    <text evidence="2">The sequence shown here is derived from an EMBL/GenBank/DDBJ whole genome shotgun (WGS) entry which is preliminary data.</text>
</comment>
<keyword evidence="1" id="KW-0732">Signal</keyword>
<gene>
    <name evidence="2" type="ORF">IV203_021767</name>
</gene>
<evidence type="ECO:0000256" key="1">
    <source>
        <dbReference type="SAM" id="SignalP"/>
    </source>
</evidence>
<evidence type="ECO:0000313" key="2">
    <source>
        <dbReference type="EMBL" id="KAG7343759.1"/>
    </source>
</evidence>
<reference evidence="2" key="1">
    <citation type="journal article" date="2021" name="Sci. Rep.">
        <title>Diploid genomic architecture of Nitzschia inconspicua, an elite biomass production diatom.</title>
        <authorList>
            <person name="Oliver A."/>
            <person name="Podell S."/>
            <person name="Pinowska A."/>
            <person name="Traller J.C."/>
            <person name="Smith S.R."/>
            <person name="McClure R."/>
            <person name="Beliaev A."/>
            <person name="Bohutskyi P."/>
            <person name="Hill E.A."/>
            <person name="Rabines A."/>
            <person name="Zheng H."/>
            <person name="Allen L.Z."/>
            <person name="Kuo A."/>
            <person name="Grigoriev I.V."/>
            <person name="Allen A.E."/>
            <person name="Hazlebeck D."/>
            <person name="Allen E.E."/>
        </authorList>
    </citation>
    <scope>NUCLEOTIDE SEQUENCE</scope>
    <source>
        <strain evidence="2">Hildebrandi</strain>
    </source>
</reference>
<proteinExistence type="predicted"/>
<keyword evidence="3" id="KW-1185">Reference proteome</keyword>
<dbReference type="EMBL" id="JAGRRH010000023">
    <property type="protein sequence ID" value="KAG7343759.1"/>
    <property type="molecule type" value="Genomic_DNA"/>
</dbReference>
<protein>
    <submittedName>
        <fullName evidence="2">Uncharacterized protein</fullName>
    </submittedName>
</protein>
<feature type="signal peptide" evidence="1">
    <location>
        <begin position="1"/>
        <end position="23"/>
    </location>
</feature>
<name>A0A9K3KHF3_9STRA</name>
<dbReference type="AlphaFoldDB" id="A0A9K3KHF3"/>
<dbReference type="Proteomes" id="UP000693970">
    <property type="component" value="Unassembled WGS sequence"/>
</dbReference>
<reference evidence="2" key="2">
    <citation type="submission" date="2021-04" db="EMBL/GenBank/DDBJ databases">
        <authorList>
            <person name="Podell S."/>
        </authorList>
    </citation>
    <scope>NUCLEOTIDE SEQUENCE</scope>
    <source>
        <strain evidence="2">Hildebrandi</strain>
    </source>
</reference>
<organism evidence="2 3">
    <name type="scientific">Nitzschia inconspicua</name>
    <dbReference type="NCBI Taxonomy" id="303405"/>
    <lineage>
        <taxon>Eukaryota</taxon>
        <taxon>Sar</taxon>
        <taxon>Stramenopiles</taxon>
        <taxon>Ochrophyta</taxon>
        <taxon>Bacillariophyta</taxon>
        <taxon>Bacillariophyceae</taxon>
        <taxon>Bacillariophycidae</taxon>
        <taxon>Bacillariales</taxon>
        <taxon>Bacillariaceae</taxon>
        <taxon>Nitzschia</taxon>
    </lineage>
</organism>
<accession>A0A9K3KHF3</accession>
<sequence length="968" mass="105932">MTAICRIVSKILLLVLFWKIVATAKNCNVDENVSTCLFGSEYSFGQQRVQLKATMTCPVTTFTQIPTAEEQQDSGCECVAQLIDASDGQILDEDLGCRCFACPSGSSIPYGFRCDKEIAGVCKSFDCNVACNGLEGITNADDEDIPDSERRKCPVEENIEECERLMSENKIPCRCAETDCISFSNGNFQDCVDGSSTIVTGTTATGCRIADHASDSFQCDNSGTTEQRYCGTEPCVVTVNLTCQEFSESYDFDGTCCALLETTGKCQVTVVDTGYCSWSPKEAACNKEEFGCNVIYASDSGDACPESEINVLERPNQDILSGICGADKCIVSVPMPCDQMIEDYVFEGTCCSMKPSEDHEECEITVADEGECFWTPKSGACAEGFFCDILYTTNSTDACPISAYEALVVNPDVPQEPTNQLCEDAVMLEPGIKINVFVKTDDLPLLYTTHPCGTCVYDLSAGWYALLGTGNDVTVHVCTNYNLVTRFGVTTNFGVSEGCSDEDCVGYPEPLSDLPSCSKNRTVNVSFFAESNVLYHVYVLSEYEFWLNFDIWYEVHPNETIFESVPTADTTIGREGLLVGEPFGSEDTLLVERSAVNNTTTSTYALLEFTFDLEGISLATTRLYTELCLNRLPRVVDFDAVHSYSICRLSQLPKGGLETLTGLQVNYTMPDHCLQNKTVGFEIGPSTEDVVCVNVTSLLLDLKSEEVSVNLNDQRRLSPVGTEIFLFMIDNLVESDYLGDRFYSRTVASDGHAAPPTLRFISVGNITVTPDPPARDDGCDVTDDAMTCHAMDSIDVNGQIVLLDASLTCPMDAIWNYETFQQASQVPDTCGCLVLTNQDGDDFDLGCKCYACPEDSVLEYSYVCETVIVDSCLSFNCNGTCNGDIDNIWRNSTDPPTKPTFVTATPDIGPTVRPSEAPTFAATDITREEEQEDPNSGTSIQRHYHNFLGKATLWTVAASFITFVFVIV</sequence>